<evidence type="ECO:0000256" key="6">
    <source>
        <dbReference type="ARBA" id="ARBA00023098"/>
    </source>
</evidence>
<keyword evidence="5" id="KW-0210">Decarboxylase</keyword>
<keyword evidence="10" id="KW-0670">Pyruvate</keyword>
<dbReference type="InterPro" id="IPR033177">
    <property type="entry name" value="PSD-B"/>
</dbReference>
<keyword evidence="6" id="KW-0443">Lipid metabolism</keyword>
<dbReference type="Pfam" id="PF04992">
    <property type="entry name" value="RNA_pol_Rpb1_6"/>
    <property type="match status" value="1"/>
</dbReference>
<evidence type="ECO:0000313" key="14">
    <source>
        <dbReference type="Proteomes" id="UP000807025"/>
    </source>
</evidence>
<dbReference type="PANTHER" id="PTHR10067:SF17">
    <property type="entry name" value="PHOSPHATIDYLSERINE DECARBOXYLASE PROENZYME 2"/>
    <property type="match status" value="1"/>
</dbReference>
<dbReference type="PANTHER" id="PTHR10067">
    <property type="entry name" value="PHOSPHATIDYLSERINE DECARBOXYLASE"/>
    <property type="match status" value="1"/>
</dbReference>
<dbReference type="OrthoDB" id="5973539at2759"/>
<dbReference type="NCBIfam" id="TIGR00163">
    <property type="entry name" value="PS_decarb"/>
    <property type="match status" value="1"/>
</dbReference>
<keyword evidence="4" id="KW-0444">Lipid biosynthesis</keyword>
<dbReference type="EC" id="4.1.1.65" evidence="3"/>
<dbReference type="Proteomes" id="UP000807025">
    <property type="component" value="Unassembled WGS sequence"/>
</dbReference>
<evidence type="ECO:0000256" key="1">
    <source>
        <dbReference type="ARBA" id="ARBA00001928"/>
    </source>
</evidence>
<dbReference type="AlphaFoldDB" id="A0A9P5ZJD0"/>
<name>A0A9P5ZJD0_PLEER</name>
<sequence>MIGWHDLKPAYIVDAVRDLVKRLIVVRGDDASSREVQTNATLNFSVHLRATFASPKVLEQHHLTREAFDWAHRECPPSKVLNIPILNFVPTQQAKRRRALIRAVESLSIKQGLTYDAPQSAADIPGFIELDNLKVDEISNLLDSFKAFNEFFYRKLKKSARPIEQPDNPYRLVSAADCRMMAFETVSDAACLWIKGCEFTVARLLGDVYRAEADKYTGGALAIFRLAPQDYHHFHSPVDDTIGPMTYIDGEYYTVNPQAIRTALDVYGENVHKIVPIDSPQFGRVMAVCIGAMMVGSIETTVNEGDFVKRGDEFGYFAFGGSTIVILFEKGAVKWDEDPIINGKASLETLVRVGMGIGTGRMIFAINPGPEGEAQSFKAVRDPAIAKGVVLFGCVLVCGHASGAQETYLFKFIPIAVGH</sequence>
<comment type="pathway">
    <text evidence="2">Lipid metabolism.</text>
</comment>
<evidence type="ECO:0000313" key="13">
    <source>
        <dbReference type="EMBL" id="KAF9487680.1"/>
    </source>
</evidence>
<dbReference type="Pfam" id="PF02666">
    <property type="entry name" value="PS_Dcarbxylase"/>
    <property type="match status" value="1"/>
</dbReference>
<keyword evidence="7" id="KW-0594">Phospholipid biosynthesis</keyword>
<dbReference type="EMBL" id="MU154757">
    <property type="protein sequence ID" value="KAF9487680.1"/>
    <property type="molecule type" value="Genomic_DNA"/>
</dbReference>
<dbReference type="InterPro" id="IPR007075">
    <property type="entry name" value="RNA_pol_Rpb1_6"/>
</dbReference>
<dbReference type="InterPro" id="IPR003817">
    <property type="entry name" value="PS_Dcarbxylase"/>
</dbReference>
<dbReference type="SUPFAM" id="SSF64484">
    <property type="entry name" value="beta and beta-prime subunits of DNA dependent RNA-polymerase"/>
    <property type="match status" value="1"/>
</dbReference>
<feature type="domain" description="RNA polymerase Rpb1" evidence="12">
    <location>
        <begin position="6"/>
        <end position="73"/>
    </location>
</feature>
<comment type="pathway">
    <text evidence="11">Phospholipid metabolism; phosphatidylethanolamine biosynthesis.</text>
</comment>
<evidence type="ECO:0000256" key="8">
    <source>
        <dbReference type="ARBA" id="ARBA00023239"/>
    </source>
</evidence>
<evidence type="ECO:0000256" key="11">
    <source>
        <dbReference type="ARBA" id="ARBA00024326"/>
    </source>
</evidence>
<keyword evidence="9" id="KW-1208">Phospholipid metabolism</keyword>
<proteinExistence type="predicted"/>
<evidence type="ECO:0000256" key="9">
    <source>
        <dbReference type="ARBA" id="ARBA00023264"/>
    </source>
</evidence>
<comment type="caution">
    <text evidence="13">The sequence shown here is derived from an EMBL/GenBank/DDBJ whole genome shotgun (WGS) entry which is preliminary data.</text>
</comment>
<protein>
    <recommendedName>
        <fullName evidence="3">phosphatidylserine decarboxylase</fullName>
        <ecNumber evidence="3">4.1.1.65</ecNumber>
    </recommendedName>
</protein>
<keyword evidence="8" id="KW-0456">Lyase</keyword>
<dbReference type="GO" id="GO:0006351">
    <property type="term" value="P:DNA-templated transcription"/>
    <property type="evidence" value="ECO:0007669"/>
    <property type="project" value="InterPro"/>
</dbReference>
<dbReference type="GO" id="GO:0046474">
    <property type="term" value="P:glycerophospholipid biosynthetic process"/>
    <property type="evidence" value="ECO:0007669"/>
    <property type="project" value="UniProtKB-ARBA"/>
</dbReference>
<evidence type="ECO:0000256" key="5">
    <source>
        <dbReference type="ARBA" id="ARBA00022793"/>
    </source>
</evidence>
<evidence type="ECO:0000256" key="7">
    <source>
        <dbReference type="ARBA" id="ARBA00023209"/>
    </source>
</evidence>
<evidence type="ECO:0000256" key="2">
    <source>
        <dbReference type="ARBA" id="ARBA00005189"/>
    </source>
</evidence>
<comment type="cofactor">
    <cofactor evidence="1">
        <name>pyruvate</name>
        <dbReference type="ChEBI" id="CHEBI:15361"/>
    </cofactor>
</comment>
<accession>A0A9P5ZJD0</accession>
<evidence type="ECO:0000256" key="4">
    <source>
        <dbReference type="ARBA" id="ARBA00022516"/>
    </source>
</evidence>
<evidence type="ECO:0000259" key="12">
    <source>
        <dbReference type="Pfam" id="PF04992"/>
    </source>
</evidence>
<evidence type="ECO:0000256" key="3">
    <source>
        <dbReference type="ARBA" id="ARBA00012243"/>
    </source>
</evidence>
<gene>
    <name evidence="13" type="ORF">BDN71DRAFT_1513724</name>
</gene>
<dbReference type="GO" id="GO:0003677">
    <property type="term" value="F:DNA binding"/>
    <property type="evidence" value="ECO:0007669"/>
    <property type="project" value="InterPro"/>
</dbReference>
<dbReference type="GO" id="GO:0003899">
    <property type="term" value="F:DNA-directed RNA polymerase activity"/>
    <property type="evidence" value="ECO:0007669"/>
    <property type="project" value="InterPro"/>
</dbReference>
<reference evidence="13" key="1">
    <citation type="submission" date="2020-11" db="EMBL/GenBank/DDBJ databases">
        <authorList>
            <consortium name="DOE Joint Genome Institute"/>
            <person name="Ahrendt S."/>
            <person name="Riley R."/>
            <person name="Andreopoulos W."/>
            <person name="Labutti K."/>
            <person name="Pangilinan J."/>
            <person name="Ruiz-Duenas F.J."/>
            <person name="Barrasa J.M."/>
            <person name="Sanchez-Garcia M."/>
            <person name="Camarero S."/>
            <person name="Miyauchi S."/>
            <person name="Serrano A."/>
            <person name="Linde D."/>
            <person name="Babiker R."/>
            <person name="Drula E."/>
            <person name="Ayuso-Fernandez I."/>
            <person name="Pacheco R."/>
            <person name="Padilla G."/>
            <person name="Ferreira P."/>
            <person name="Barriuso J."/>
            <person name="Kellner H."/>
            <person name="Castanera R."/>
            <person name="Alfaro M."/>
            <person name="Ramirez L."/>
            <person name="Pisabarro A.G."/>
            <person name="Kuo A."/>
            <person name="Tritt A."/>
            <person name="Lipzen A."/>
            <person name="He G."/>
            <person name="Yan M."/>
            <person name="Ng V."/>
            <person name="Cullen D."/>
            <person name="Martin F."/>
            <person name="Rosso M.-N."/>
            <person name="Henrissat B."/>
            <person name="Hibbett D."/>
            <person name="Martinez A.T."/>
            <person name="Grigoriev I.V."/>
        </authorList>
    </citation>
    <scope>NUCLEOTIDE SEQUENCE</scope>
    <source>
        <strain evidence="13">ATCC 90797</strain>
    </source>
</reference>
<keyword evidence="14" id="KW-1185">Reference proteome</keyword>
<organism evidence="13 14">
    <name type="scientific">Pleurotus eryngii</name>
    <name type="common">Boletus of the steppes</name>
    <dbReference type="NCBI Taxonomy" id="5323"/>
    <lineage>
        <taxon>Eukaryota</taxon>
        <taxon>Fungi</taxon>
        <taxon>Dikarya</taxon>
        <taxon>Basidiomycota</taxon>
        <taxon>Agaricomycotina</taxon>
        <taxon>Agaricomycetes</taxon>
        <taxon>Agaricomycetidae</taxon>
        <taxon>Agaricales</taxon>
        <taxon>Pleurotineae</taxon>
        <taxon>Pleurotaceae</taxon>
        <taxon>Pleurotus</taxon>
    </lineage>
</organism>
<dbReference type="GO" id="GO:0004609">
    <property type="term" value="F:phosphatidylserine decarboxylase activity"/>
    <property type="evidence" value="ECO:0007669"/>
    <property type="project" value="UniProtKB-EC"/>
</dbReference>
<evidence type="ECO:0000256" key="10">
    <source>
        <dbReference type="ARBA" id="ARBA00023317"/>
    </source>
</evidence>